<evidence type="ECO:0000313" key="4">
    <source>
        <dbReference type="EMBL" id="GIH20284.1"/>
    </source>
</evidence>
<dbReference type="SUPFAM" id="SSF103481">
    <property type="entry name" value="Multidrug resistance efflux transporter EmrE"/>
    <property type="match status" value="2"/>
</dbReference>
<feature type="transmembrane region" description="Helical" evidence="2">
    <location>
        <begin position="115"/>
        <end position="133"/>
    </location>
</feature>
<feature type="transmembrane region" description="Helical" evidence="2">
    <location>
        <begin position="229"/>
        <end position="252"/>
    </location>
</feature>
<comment type="similarity">
    <text evidence="1">Belongs to the EamA transporter family.</text>
</comment>
<evidence type="ECO:0000256" key="1">
    <source>
        <dbReference type="ARBA" id="ARBA00007362"/>
    </source>
</evidence>
<feature type="transmembrane region" description="Helical" evidence="2">
    <location>
        <begin position="204"/>
        <end position="223"/>
    </location>
</feature>
<keyword evidence="2" id="KW-0812">Transmembrane</keyword>
<proteinExistence type="inferred from homology"/>
<keyword evidence="2" id="KW-0472">Membrane</keyword>
<feature type="transmembrane region" description="Helical" evidence="2">
    <location>
        <begin position="259"/>
        <end position="276"/>
    </location>
</feature>
<reference evidence="4" key="1">
    <citation type="submission" date="2021-01" db="EMBL/GenBank/DDBJ databases">
        <title>Whole genome shotgun sequence of Rugosimonospora africana NBRC 104875.</title>
        <authorList>
            <person name="Komaki H."/>
            <person name="Tamura T."/>
        </authorList>
    </citation>
    <scope>NUCLEOTIDE SEQUENCE</scope>
    <source>
        <strain evidence="4">NBRC 104875</strain>
    </source>
</reference>
<dbReference type="RefSeq" id="WP_203923700.1">
    <property type="nucleotide sequence ID" value="NZ_BONZ01000092.1"/>
</dbReference>
<dbReference type="InterPro" id="IPR000620">
    <property type="entry name" value="EamA_dom"/>
</dbReference>
<keyword evidence="5" id="KW-1185">Reference proteome</keyword>
<feature type="domain" description="EamA" evidence="3">
    <location>
        <begin position="3"/>
        <end position="132"/>
    </location>
</feature>
<protein>
    <recommendedName>
        <fullName evidence="3">EamA domain-containing protein</fullName>
    </recommendedName>
</protein>
<dbReference type="InterPro" id="IPR037185">
    <property type="entry name" value="EmrE-like"/>
</dbReference>
<accession>A0A8J3QZR5</accession>
<sequence length="277" mass="27553">MLPILLAAASAAVWGTSDFCGGKATQRANALTVTVLSQCCGLPILALALALAGGSPSVAALGWGLVAGLAGFVGILLLYRGLAQGAMAIFAPVTAISSALVPMVAGLILERAPSTLELVGAGCAILAIGMVSLTGGGRAKVTPRLVALALTSGAMFGIFFTLLGRAGGAPAGLWPLLAVRVASVGAGLLVAARTRTGLRLRGRSLGFAMLAGPLDILANVLYLEAAIRGLLSVVAPVAALYPVSTVLLAFGVDRERVRPIQLTGLGLAAVALVLVAS</sequence>
<gene>
    <name evidence="4" type="ORF">Raf01_84560</name>
</gene>
<evidence type="ECO:0000259" key="3">
    <source>
        <dbReference type="Pfam" id="PF00892"/>
    </source>
</evidence>
<feature type="transmembrane region" description="Helical" evidence="2">
    <location>
        <begin position="86"/>
        <end position="109"/>
    </location>
</feature>
<feature type="transmembrane region" description="Helical" evidence="2">
    <location>
        <begin position="145"/>
        <end position="166"/>
    </location>
</feature>
<dbReference type="EMBL" id="BONZ01000092">
    <property type="protein sequence ID" value="GIH20284.1"/>
    <property type="molecule type" value="Genomic_DNA"/>
</dbReference>
<dbReference type="AlphaFoldDB" id="A0A8J3QZR5"/>
<organism evidence="4 5">
    <name type="scientific">Rugosimonospora africana</name>
    <dbReference type="NCBI Taxonomy" id="556532"/>
    <lineage>
        <taxon>Bacteria</taxon>
        <taxon>Bacillati</taxon>
        <taxon>Actinomycetota</taxon>
        <taxon>Actinomycetes</taxon>
        <taxon>Micromonosporales</taxon>
        <taxon>Micromonosporaceae</taxon>
        <taxon>Rugosimonospora</taxon>
    </lineage>
</organism>
<name>A0A8J3QZR5_9ACTN</name>
<evidence type="ECO:0000313" key="5">
    <source>
        <dbReference type="Proteomes" id="UP000642748"/>
    </source>
</evidence>
<comment type="caution">
    <text evidence="4">The sequence shown here is derived from an EMBL/GenBank/DDBJ whole genome shotgun (WGS) entry which is preliminary data.</text>
</comment>
<dbReference type="Pfam" id="PF00892">
    <property type="entry name" value="EamA"/>
    <property type="match status" value="1"/>
</dbReference>
<keyword evidence="2" id="KW-1133">Transmembrane helix</keyword>
<dbReference type="GO" id="GO:0016020">
    <property type="term" value="C:membrane"/>
    <property type="evidence" value="ECO:0007669"/>
    <property type="project" value="InterPro"/>
</dbReference>
<evidence type="ECO:0000256" key="2">
    <source>
        <dbReference type="SAM" id="Phobius"/>
    </source>
</evidence>
<dbReference type="Proteomes" id="UP000642748">
    <property type="component" value="Unassembled WGS sequence"/>
</dbReference>
<feature type="transmembrane region" description="Helical" evidence="2">
    <location>
        <begin position="172"/>
        <end position="192"/>
    </location>
</feature>
<feature type="transmembrane region" description="Helical" evidence="2">
    <location>
        <begin position="31"/>
        <end position="52"/>
    </location>
</feature>
<feature type="transmembrane region" description="Helical" evidence="2">
    <location>
        <begin position="58"/>
        <end position="79"/>
    </location>
</feature>